<organism evidence="3 4">
    <name type="scientific">Pseudophaeobacter arcticus</name>
    <dbReference type="NCBI Taxonomy" id="385492"/>
    <lineage>
        <taxon>Bacteria</taxon>
        <taxon>Pseudomonadati</taxon>
        <taxon>Pseudomonadota</taxon>
        <taxon>Alphaproteobacteria</taxon>
        <taxon>Rhodobacterales</taxon>
        <taxon>Paracoccaceae</taxon>
        <taxon>Pseudophaeobacter</taxon>
    </lineage>
</organism>
<feature type="compositionally biased region" description="Polar residues" evidence="1">
    <location>
        <begin position="66"/>
        <end position="96"/>
    </location>
</feature>
<feature type="domain" description="Hedgehog/Intein (Hint)" evidence="2">
    <location>
        <begin position="334"/>
        <end position="471"/>
    </location>
</feature>
<protein>
    <recommendedName>
        <fullName evidence="2">Hedgehog/Intein (Hint) domain-containing protein</fullName>
    </recommendedName>
</protein>
<reference evidence="3 4" key="1">
    <citation type="submission" date="2024-04" db="EMBL/GenBank/DDBJ databases">
        <title>Draft genome sequence of Pseudophaeobacter arcticus NBRC 116598.</title>
        <authorList>
            <person name="Miyakawa T."/>
            <person name="Kusuya Y."/>
            <person name="Miura T."/>
        </authorList>
    </citation>
    <scope>NUCLEOTIDE SEQUENCE [LARGE SCALE GENOMIC DNA]</scope>
    <source>
        <strain evidence="3 4">SU-CL00105</strain>
    </source>
</reference>
<comment type="caution">
    <text evidence="3">The sequence shown here is derived from an EMBL/GenBank/DDBJ whole genome shotgun (WGS) entry which is preliminary data.</text>
</comment>
<evidence type="ECO:0000259" key="2">
    <source>
        <dbReference type="Pfam" id="PF13403"/>
    </source>
</evidence>
<evidence type="ECO:0000313" key="4">
    <source>
        <dbReference type="Proteomes" id="UP001441944"/>
    </source>
</evidence>
<evidence type="ECO:0000313" key="3">
    <source>
        <dbReference type="EMBL" id="GAA6194676.1"/>
    </source>
</evidence>
<dbReference type="InterPro" id="IPR036844">
    <property type="entry name" value="Hint_dom_sf"/>
</dbReference>
<dbReference type="Pfam" id="PF17963">
    <property type="entry name" value="Big_9"/>
    <property type="match status" value="1"/>
</dbReference>
<gene>
    <name evidence="3" type="ORF">NBRC116598_01200</name>
</gene>
<keyword evidence="4" id="KW-1185">Reference proteome</keyword>
<dbReference type="Gene3D" id="2.170.16.10">
    <property type="entry name" value="Hedgehog/Intein (Hint) domain"/>
    <property type="match status" value="1"/>
</dbReference>
<proteinExistence type="predicted"/>
<accession>A0ABQ0AFN0</accession>
<sequence length="523" mass="54887">MATASELGYDTGASATEMAETIFGDGVTVVSADYSGDSRSSAIYSNGDALAPGATPGDSGVILSTGRASSYTNSSGDPNRATDTSRNTSGENNNSDFNAAAGARTYDASYLDVSFIPDASVMTVEFVFSSEEFPEYQGSIYQDVVAVWVNGSVVEMDVGGGAANPGNVSASINENLYLDNTGDDFNTEMDGLTITMTLTMYVNPGEVNDIRFGIADVGDSSYDSNLLIAADSVQTDLVALTDEVHVAADGSKVVDVLANDVSPSGGVLTVTHVNGVEVSAGSVVTLPTGQQVEVNSDGTLTLHGDGDIEDFNFTYTASNGDNSDTGFVKASSIPCFVAGTLIRTPEGDVPVETLQPGDLVTTRDHGPQPLRWIGSRSVRAEGEFAPILIRAGSFGTHRDLMVSPQHRILLRDAYAELLFGEGEVLVAAKDLLNGGSISRQFGGDVTYVHLLFDQHQVIYSEGLTTESFLPGPQTAELFEQPVLQEIYALFPELDLETGFGYGASARPGLKGFEGRLLAAVQAA</sequence>
<name>A0ABQ0AFN0_9RHOB</name>
<dbReference type="EMBL" id="BAABWU010000001">
    <property type="protein sequence ID" value="GAA6194676.1"/>
    <property type="molecule type" value="Genomic_DNA"/>
</dbReference>
<dbReference type="InterPro" id="IPR049804">
    <property type="entry name" value="Choice_anch_L"/>
</dbReference>
<dbReference type="Proteomes" id="UP001441944">
    <property type="component" value="Unassembled WGS sequence"/>
</dbReference>
<dbReference type="Pfam" id="PF13403">
    <property type="entry name" value="Hint_2"/>
    <property type="match status" value="1"/>
</dbReference>
<dbReference type="NCBIfam" id="NF038133">
    <property type="entry name" value="choice_anch_L"/>
    <property type="match status" value="1"/>
</dbReference>
<evidence type="ECO:0000256" key="1">
    <source>
        <dbReference type="SAM" id="MobiDB-lite"/>
    </source>
</evidence>
<dbReference type="SUPFAM" id="SSF51294">
    <property type="entry name" value="Hedgehog/intein (Hint) domain"/>
    <property type="match status" value="1"/>
</dbReference>
<dbReference type="InterPro" id="IPR028992">
    <property type="entry name" value="Hedgehog/Intein_dom"/>
</dbReference>
<feature type="region of interest" description="Disordered" evidence="1">
    <location>
        <begin position="55"/>
        <end position="96"/>
    </location>
</feature>
<dbReference type="RefSeq" id="WP_353396268.1">
    <property type="nucleotide sequence ID" value="NZ_BAABWU010000001.1"/>
</dbReference>